<dbReference type="Proteomes" id="UP001224775">
    <property type="component" value="Unassembled WGS sequence"/>
</dbReference>
<evidence type="ECO:0000313" key="9">
    <source>
        <dbReference type="Proteomes" id="UP001224775"/>
    </source>
</evidence>
<reference evidence="8" key="1">
    <citation type="submission" date="2023-06" db="EMBL/GenBank/DDBJ databases">
        <title>Survivors Of The Sea: Transcriptome response of Skeletonema marinoi to long-term dormancy.</title>
        <authorList>
            <person name="Pinder M.I.M."/>
            <person name="Kourtchenko O."/>
            <person name="Robertson E.K."/>
            <person name="Larsson T."/>
            <person name="Maumus F."/>
            <person name="Osuna-Cruz C.M."/>
            <person name="Vancaester E."/>
            <person name="Stenow R."/>
            <person name="Vandepoele K."/>
            <person name="Ploug H."/>
            <person name="Bruchert V."/>
            <person name="Godhe A."/>
            <person name="Topel M."/>
        </authorList>
    </citation>
    <scope>NUCLEOTIDE SEQUENCE</scope>
    <source>
        <strain evidence="8">R05AC</strain>
    </source>
</reference>
<evidence type="ECO:0000259" key="6">
    <source>
        <dbReference type="PROSITE" id="PS50059"/>
    </source>
</evidence>
<dbReference type="Pfam" id="PF00254">
    <property type="entry name" value="FKBP_C"/>
    <property type="match status" value="1"/>
</dbReference>
<evidence type="ECO:0000256" key="5">
    <source>
        <dbReference type="PROSITE-ProRule" id="PRU00376"/>
    </source>
</evidence>
<evidence type="ECO:0000256" key="2">
    <source>
        <dbReference type="ARBA" id="ARBA00023163"/>
    </source>
</evidence>
<comment type="caution">
    <text evidence="8">The sequence shown here is derived from an EMBL/GenBank/DDBJ whole genome shotgun (WGS) entry which is preliminary data.</text>
</comment>
<dbReference type="PANTHER" id="PTHR47573:SF1">
    <property type="entry name" value="PROTEIN AF-9 HOMOLOG"/>
    <property type="match status" value="1"/>
</dbReference>
<dbReference type="GO" id="GO:0003755">
    <property type="term" value="F:peptidyl-prolyl cis-trans isomerase activity"/>
    <property type="evidence" value="ECO:0007669"/>
    <property type="project" value="UniProtKB-KW"/>
</dbReference>
<keyword evidence="4" id="KW-0413">Isomerase</keyword>
<dbReference type="GO" id="GO:0005634">
    <property type="term" value="C:nucleus"/>
    <property type="evidence" value="ECO:0007669"/>
    <property type="project" value="UniProtKB-SubCell"/>
</dbReference>
<keyword evidence="1" id="KW-0805">Transcription regulation</keyword>
<keyword evidence="2" id="KW-0804">Transcription</keyword>
<name>A0AAD8YI36_9STRA</name>
<gene>
    <name evidence="8" type="ORF">QTG54_003414</name>
</gene>
<evidence type="ECO:0000313" key="8">
    <source>
        <dbReference type="EMBL" id="KAK1745490.1"/>
    </source>
</evidence>
<accession>A0AAD8YI36</accession>
<dbReference type="AlphaFoldDB" id="A0AAD8YI36"/>
<evidence type="ECO:0000256" key="4">
    <source>
        <dbReference type="PROSITE-ProRule" id="PRU00277"/>
    </source>
</evidence>
<dbReference type="CDD" id="cd16910">
    <property type="entry name" value="YEATS_TFIID14_like"/>
    <property type="match status" value="1"/>
</dbReference>
<dbReference type="PROSITE" id="PS50059">
    <property type="entry name" value="FKBP_PPIASE"/>
    <property type="match status" value="1"/>
</dbReference>
<evidence type="ECO:0000256" key="1">
    <source>
        <dbReference type="ARBA" id="ARBA00023015"/>
    </source>
</evidence>
<evidence type="ECO:0000259" key="7">
    <source>
        <dbReference type="PROSITE" id="PS51037"/>
    </source>
</evidence>
<dbReference type="InterPro" id="IPR005033">
    <property type="entry name" value="YEATS"/>
</dbReference>
<evidence type="ECO:0000256" key="3">
    <source>
        <dbReference type="ARBA" id="ARBA00023242"/>
    </source>
</evidence>
<dbReference type="GO" id="GO:0006355">
    <property type="term" value="P:regulation of DNA-templated transcription"/>
    <property type="evidence" value="ECO:0007669"/>
    <property type="project" value="InterPro"/>
</dbReference>
<feature type="domain" description="PPIase FKBP-type" evidence="6">
    <location>
        <begin position="298"/>
        <end position="363"/>
    </location>
</feature>
<dbReference type="PROSITE" id="PS51037">
    <property type="entry name" value="YEATS"/>
    <property type="match status" value="1"/>
</dbReference>
<dbReference type="PANTHER" id="PTHR47573">
    <property type="entry name" value="PROTEIN AF-9 HOMOLOG"/>
    <property type="match status" value="1"/>
</dbReference>
<sequence length="410" mass="45514">MTNDTNSRLHNTTTCFPISYGSIAFYLGKDNIHNNPTATHRWTLYVRSPDPTYDLSQSISKVIFQLHPSFPQPTRELTQPPFEVTEMGWGEFEASIRIVWKEEAEERPVLLTHFIKLYPSNAPVATVDPSTYMNTTVPVVSEKYDEVVFTNPKVVFHKQLLDGQQQSRKNKKKKQLTYPLSHESSVMEHFRTYGDETDVKAMLAAKEFLQKELRSMVAAVAALSLLASNATAFQFPSPTSTAVTTSNRRDVIKDIVSKGAIGFGAIVASNSYNVEAANALVEGNVPPGKGDGDEVKEGKKVNMQWVLRRSNGYFVDSSAVSDSVPFIFTVGDPNGAIQGLDEGIRGMKAGGTRRILIPPRLAWMQGVDDGKPGPLPAGFGPRQQMRRVMKDRIDVPGEYIFLEVKVSKVR</sequence>
<organism evidence="8 9">
    <name type="scientific">Skeletonema marinoi</name>
    <dbReference type="NCBI Taxonomy" id="267567"/>
    <lineage>
        <taxon>Eukaryota</taxon>
        <taxon>Sar</taxon>
        <taxon>Stramenopiles</taxon>
        <taxon>Ochrophyta</taxon>
        <taxon>Bacillariophyta</taxon>
        <taxon>Coscinodiscophyceae</taxon>
        <taxon>Thalassiosirophycidae</taxon>
        <taxon>Thalassiosirales</taxon>
        <taxon>Skeletonemataceae</taxon>
        <taxon>Skeletonema</taxon>
        <taxon>Skeletonema marinoi-dohrnii complex</taxon>
    </lineage>
</organism>
<comment type="subcellular location">
    <subcellularLocation>
        <location evidence="5">Nucleus</location>
    </subcellularLocation>
</comment>
<dbReference type="Gene3D" id="2.60.40.1970">
    <property type="entry name" value="YEATS domain"/>
    <property type="match status" value="1"/>
</dbReference>
<dbReference type="InterPro" id="IPR055129">
    <property type="entry name" value="YEATS_dom"/>
</dbReference>
<dbReference type="EMBL" id="JATAAI010000005">
    <property type="protein sequence ID" value="KAK1745490.1"/>
    <property type="molecule type" value="Genomic_DNA"/>
</dbReference>
<keyword evidence="9" id="KW-1185">Reference proteome</keyword>
<dbReference type="InterPro" id="IPR038704">
    <property type="entry name" value="YEAST_sf"/>
</dbReference>
<dbReference type="InterPro" id="IPR001179">
    <property type="entry name" value="PPIase_FKBP_dom"/>
</dbReference>
<feature type="domain" description="YEATS" evidence="7">
    <location>
        <begin position="8"/>
        <end position="163"/>
    </location>
</feature>
<protein>
    <recommendedName>
        <fullName evidence="4">peptidylprolyl isomerase</fullName>
        <ecNumber evidence="4">5.2.1.8</ecNumber>
    </recommendedName>
</protein>
<dbReference type="Pfam" id="PF03366">
    <property type="entry name" value="YEATS"/>
    <property type="match status" value="1"/>
</dbReference>
<proteinExistence type="predicted"/>
<dbReference type="InterPro" id="IPR046357">
    <property type="entry name" value="PPIase_dom_sf"/>
</dbReference>
<dbReference type="SUPFAM" id="SSF54534">
    <property type="entry name" value="FKBP-like"/>
    <property type="match status" value="1"/>
</dbReference>
<keyword evidence="4" id="KW-0697">Rotamase</keyword>
<keyword evidence="3 5" id="KW-0539">Nucleus</keyword>
<dbReference type="EC" id="5.2.1.8" evidence="4"/>
<comment type="catalytic activity">
    <reaction evidence="4">
        <text>[protein]-peptidylproline (omega=180) = [protein]-peptidylproline (omega=0)</text>
        <dbReference type="Rhea" id="RHEA:16237"/>
        <dbReference type="Rhea" id="RHEA-COMP:10747"/>
        <dbReference type="Rhea" id="RHEA-COMP:10748"/>
        <dbReference type="ChEBI" id="CHEBI:83833"/>
        <dbReference type="ChEBI" id="CHEBI:83834"/>
        <dbReference type="EC" id="5.2.1.8"/>
    </reaction>
</comment>
<dbReference type="Gene3D" id="3.10.50.40">
    <property type="match status" value="1"/>
</dbReference>